<reference evidence="1 2" key="1">
    <citation type="journal article" date="2013" name="Genome Announc.">
        <title>Genome Sequence of Thalassolituus oleivorans MIL-1 (DSM 14913T).</title>
        <authorList>
            <person name="Golyshin P.N."/>
            <person name="Werner J."/>
            <person name="Chernikova T.N."/>
            <person name="Tran H."/>
            <person name="Ferrer M."/>
            <person name="Yakimov M.M."/>
            <person name="Teeling H."/>
            <person name="Golyshina O.V."/>
        </authorList>
    </citation>
    <scope>NUCLEOTIDE SEQUENCE [LARGE SCALE GENOMIC DNA]</scope>
    <source>
        <strain evidence="1 2">MIL-1</strain>
    </source>
</reference>
<dbReference type="AlphaFoldDB" id="M5DN83"/>
<accession>M5DN83</accession>
<organism evidence="1 2">
    <name type="scientific">Thalassolituus oleivorans MIL-1</name>
    <dbReference type="NCBI Taxonomy" id="1298593"/>
    <lineage>
        <taxon>Bacteria</taxon>
        <taxon>Pseudomonadati</taxon>
        <taxon>Pseudomonadota</taxon>
        <taxon>Gammaproteobacteria</taxon>
        <taxon>Oceanospirillales</taxon>
        <taxon>Oceanospirillaceae</taxon>
        <taxon>Thalassolituus</taxon>
    </lineage>
</organism>
<evidence type="ECO:0000313" key="1">
    <source>
        <dbReference type="EMBL" id="CCU70891.1"/>
    </source>
</evidence>
<dbReference type="Proteomes" id="UP000011866">
    <property type="component" value="Chromosome"/>
</dbReference>
<dbReference type="HOGENOM" id="CLU_1440418_0_0_6"/>
<evidence type="ECO:0000313" key="2">
    <source>
        <dbReference type="Proteomes" id="UP000011866"/>
    </source>
</evidence>
<proteinExistence type="predicted"/>
<dbReference type="KEGG" id="tol:TOL_0452"/>
<gene>
    <name evidence="1" type="ORF">TOL_0452</name>
</gene>
<dbReference type="RefSeq" id="WP_015485631.1">
    <property type="nucleotide sequence ID" value="NC_020888.1"/>
</dbReference>
<keyword evidence="2" id="KW-1185">Reference proteome</keyword>
<protein>
    <submittedName>
        <fullName evidence="1">Uncharacterized protein</fullName>
    </submittedName>
</protein>
<sequence length="188" mass="20923">MIHEQLKVIVDRMGIGALSRKSGIGERTLRTYLSGSSPSSDKLAAIVKASGDDANWVLFGGEYKTAEEVDSVISESLFFSIFDEVHTVDSANSVKRTLLRSDLSHAIRVYNQAVSLPGKSDLRASLILTQEEKTMICRLINNESAQAAETPEEQTFVKKQVQRYETRLSDLDEKEALLIREIGPDYKV</sequence>
<name>M5DN83_9GAMM</name>
<dbReference type="GeneID" id="79175443"/>
<dbReference type="EMBL" id="HF680312">
    <property type="protein sequence ID" value="CCU70891.1"/>
    <property type="molecule type" value="Genomic_DNA"/>
</dbReference>